<name>A0ABU7BGI6_9TELE</name>
<organism evidence="2 3">
    <name type="scientific">Ataeniobius toweri</name>
    <dbReference type="NCBI Taxonomy" id="208326"/>
    <lineage>
        <taxon>Eukaryota</taxon>
        <taxon>Metazoa</taxon>
        <taxon>Chordata</taxon>
        <taxon>Craniata</taxon>
        <taxon>Vertebrata</taxon>
        <taxon>Euteleostomi</taxon>
        <taxon>Actinopterygii</taxon>
        <taxon>Neopterygii</taxon>
        <taxon>Teleostei</taxon>
        <taxon>Neoteleostei</taxon>
        <taxon>Acanthomorphata</taxon>
        <taxon>Ovalentaria</taxon>
        <taxon>Atherinomorphae</taxon>
        <taxon>Cyprinodontiformes</taxon>
        <taxon>Goodeidae</taxon>
        <taxon>Ataeniobius</taxon>
    </lineage>
</organism>
<feature type="compositionally biased region" description="Basic and acidic residues" evidence="1">
    <location>
        <begin position="1"/>
        <end position="13"/>
    </location>
</feature>
<reference evidence="2 3" key="1">
    <citation type="submission" date="2021-07" db="EMBL/GenBank/DDBJ databases">
        <authorList>
            <person name="Palmer J.M."/>
        </authorList>
    </citation>
    <scope>NUCLEOTIDE SEQUENCE [LARGE SCALE GENOMIC DNA]</scope>
    <source>
        <strain evidence="2 3">AT_MEX2019</strain>
        <tissue evidence="2">Muscle</tissue>
    </source>
</reference>
<sequence length="109" mass="12517">KRMEERKKNEENTLGHPQTGHRYRTHALKPKRHESPHYSTWAHPQMVRFIPPPHTLQHPPAAGKPLHAKHNLPLQRFKGKNYTAKVICIPYASTAFSVGLTAKNNNTML</sequence>
<keyword evidence="3" id="KW-1185">Reference proteome</keyword>
<dbReference type="Proteomes" id="UP001345963">
    <property type="component" value="Unassembled WGS sequence"/>
</dbReference>
<feature type="non-terminal residue" evidence="2">
    <location>
        <position position="1"/>
    </location>
</feature>
<proteinExistence type="predicted"/>
<comment type="caution">
    <text evidence="2">The sequence shown here is derived from an EMBL/GenBank/DDBJ whole genome shotgun (WGS) entry which is preliminary data.</text>
</comment>
<gene>
    <name evidence="2" type="ORF">ATANTOWER_003515</name>
</gene>
<evidence type="ECO:0000313" key="3">
    <source>
        <dbReference type="Proteomes" id="UP001345963"/>
    </source>
</evidence>
<dbReference type="EMBL" id="JAHUTI010050549">
    <property type="protein sequence ID" value="MED6248680.1"/>
    <property type="molecule type" value="Genomic_DNA"/>
</dbReference>
<protein>
    <submittedName>
        <fullName evidence="2">Uncharacterized protein</fullName>
    </submittedName>
</protein>
<accession>A0ABU7BGI6</accession>
<evidence type="ECO:0000313" key="2">
    <source>
        <dbReference type="EMBL" id="MED6248680.1"/>
    </source>
</evidence>
<feature type="region of interest" description="Disordered" evidence="1">
    <location>
        <begin position="1"/>
        <end position="24"/>
    </location>
</feature>
<evidence type="ECO:0000256" key="1">
    <source>
        <dbReference type="SAM" id="MobiDB-lite"/>
    </source>
</evidence>